<sequence length="93" mass="10393">MPSGKDRLTGSSYGQMLTDCLTDLTQYDLHLALYPLTDAAICHPLTAKSPGIYHLAKVHLPFFCSETFCDGLLSATSHRPTHCKQSIYDQRYN</sequence>
<reference evidence="1" key="2">
    <citation type="submission" date="2020-11" db="EMBL/GenBank/DDBJ databases">
        <authorList>
            <person name="McCartney M.A."/>
            <person name="Auch B."/>
            <person name="Kono T."/>
            <person name="Mallez S."/>
            <person name="Becker A."/>
            <person name="Gohl D.M."/>
            <person name="Silverstein K.A.T."/>
            <person name="Koren S."/>
            <person name="Bechman K.B."/>
            <person name="Herman A."/>
            <person name="Abrahante J.E."/>
            <person name="Garbe J."/>
        </authorList>
    </citation>
    <scope>NUCLEOTIDE SEQUENCE</scope>
    <source>
        <strain evidence="1">Duluth1</strain>
        <tissue evidence="1">Whole animal</tissue>
    </source>
</reference>
<keyword evidence="2" id="KW-1185">Reference proteome</keyword>
<evidence type="ECO:0000313" key="2">
    <source>
        <dbReference type="Proteomes" id="UP000828390"/>
    </source>
</evidence>
<organism evidence="1 2">
    <name type="scientific">Dreissena polymorpha</name>
    <name type="common">Zebra mussel</name>
    <name type="synonym">Mytilus polymorpha</name>
    <dbReference type="NCBI Taxonomy" id="45954"/>
    <lineage>
        <taxon>Eukaryota</taxon>
        <taxon>Metazoa</taxon>
        <taxon>Spiralia</taxon>
        <taxon>Lophotrochozoa</taxon>
        <taxon>Mollusca</taxon>
        <taxon>Bivalvia</taxon>
        <taxon>Autobranchia</taxon>
        <taxon>Heteroconchia</taxon>
        <taxon>Euheterodonta</taxon>
        <taxon>Imparidentia</taxon>
        <taxon>Neoheterodontei</taxon>
        <taxon>Myida</taxon>
        <taxon>Dreissenoidea</taxon>
        <taxon>Dreissenidae</taxon>
        <taxon>Dreissena</taxon>
    </lineage>
</organism>
<comment type="caution">
    <text evidence="1">The sequence shown here is derived from an EMBL/GenBank/DDBJ whole genome shotgun (WGS) entry which is preliminary data.</text>
</comment>
<protein>
    <submittedName>
        <fullName evidence="1">Uncharacterized protein</fullName>
    </submittedName>
</protein>
<dbReference type="AlphaFoldDB" id="A0A9D4BZ84"/>
<dbReference type="Proteomes" id="UP000828390">
    <property type="component" value="Unassembled WGS sequence"/>
</dbReference>
<name>A0A9D4BZ84_DREPO</name>
<proteinExistence type="predicted"/>
<accession>A0A9D4BZ84</accession>
<reference evidence="1" key="1">
    <citation type="journal article" date="2019" name="bioRxiv">
        <title>The Genome of the Zebra Mussel, Dreissena polymorpha: A Resource for Invasive Species Research.</title>
        <authorList>
            <person name="McCartney M.A."/>
            <person name="Auch B."/>
            <person name="Kono T."/>
            <person name="Mallez S."/>
            <person name="Zhang Y."/>
            <person name="Obille A."/>
            <person name="Becker A."/>
            <person name="Abrahante J.E."/>
            <person name="Garbe J."/>
            <person name="Badalamenti J.P."/>
            <person name="Herman A."/>
            <person name="Mangelson H."/>
            <person name="Liachko I."/>
            <person name="Sullivan S."/>
            <person name="Sone E.D."/>
            <person name="Koren S."/>
            <person name="Silverstein K.A.T."/>
            <person name="Beckman K.B."/>
            <person name="Gohl D.M."/>
        </authorList>
    </citation>
    <scope>NUCLEOTIDE SEQUENCE</scope>
    <source>
        <strain evidence="1">Duluth1</strain>
        <tissue evidence="1">Whole animal</tissue>
    </source>
</reference>
<gene>
    <name evidence="1" type="ORF">DPMN_073553</name>
</gene>
<evidence type="ECO:0000313" key="1">
    <source>
        <dbReference type="EMBL" id="KAH3713751.1"/>
    </source>
</evidence>
<dbReference type="EMBL" id="JAIWYP010000014">
    <property type="protein sequence ID" value="KAH3713751.1"/>
    <property type="molecule type" value="Genomic_DNA"/>
</dbReference>